<name>E6YKB7_9HYPH</name>
<dbReference type="AlphaFoldDB" id="E6YKB7"/>
<accession>E6YKB7</accession>
<dbReference type="EMBL" id="FN645455">
    <property type="protein sequence ID" value="CBI77305.1"/>
    <property type="molecule type" value="Genomic_DNA"/>
</dbReference>
<sequence length="57" mass="6773">MLCSNLIVFKMIFCQGIHYLKIDLYIIGLETKAINHSKYIINIFYNKKHIDNKLNDI</sequence>
<reference evidence="1" key="1">
    <citation type="journal article" date="2011" name="PLoS Genet.">
        <title>Parallel evolution of a type IV secretion system in radiating lineages of the host-restricted bacterial pathogen Bartonella.</title>
        <authorList>
            <person name="Engel P."/>
            <person name="Salzburger W."/>
            <person name="Liesch M."/>
            <person name="Chang C.C."/>
            <person name="Maruyama S."/>
            <person name="Lanz C."/>
            <person name="Calteau A."/>
            <person name="Lajus A."/>
            <person name="Medigue C."/>
            <person name="Schuster S.C."/>
            <person name="Dehio C."/>
        </authorList>
    </citation>
    <scope>NUCLEOTIDE SEQUENCE</scope>
    <source>
        <strain evidence="1">ATCC BAA-1498</strain>
    </source>
</reference>
<evidence type="ECO:0000313" key="1">
    <source>
        <dbReference type="EMBL" id="CBI77305.1"/>
    </source>
</evidence>
<proteinExistence type="predicted"/>
<protein>
    <submittedName>
        <fullName evidence="1">Uncharacterized protein</fullName>
    </submittedName>
</protein>
<gene>
    <name evidence="1" type="ORF">BARRO_10238</name>
</gene>
<organism evidence="1">
    <name type="scientific">Bartonella rochalimae ATCC BAA-1498</name>
    <dbReference type="NCBI Taxonomy" id="685782"/>
    <lineage>
        <taxon>Bacteria</taxon>
        <taxon>Pseudomonadati</taxon>
        <taxon>Pseudomonadota</taxon>
        <taxon>Alphaproteobacteria</taxon>
        <taxon>Hyphomicrobiales</taxon>
        <taxon>Bartonellaceae</taxon>
        <taxon>Bartonella</taxon>
    </lineage>
</organism>